<protein>
    <submittedName>
        <fullName evidence="1">Tetratricopeptide repeat protein</fullName>
    </submittedName>
</protein>
<dbReference type="RefSeq" id="WP_161103786.1">
    <property type="nucleotide sequence ID" value="NZ_WUTW01000002.1"/>
</dbReference>
<sequence>MSAWPRWSRQNAPGMLAAYVQRRVTPRLLPADQASRLPGPGEGPPLERARRIYELFAEREIRYVLEDPASEPGRQVIRPPDEVLRLRRHATCLDIAVTFAGTCLDAGLHPLIVLMDPAGAPGSAHALVVVWLGGNWEQPRGHADYPLHDVLHHAAPDAVIDDLCASERETGAFIAVDVTRAAHGYLDGSPRSWADALAAGAKMVTGEQWAWGLGVDVGLDSRDPLPMPRWPTMEPLTPPYQPTPGAGPLAQISARYGKIPFYARDDLDLLMDWCEAPGPAAETRIAIVHGLGGAGKTHLAAELAARMAKAGWYTGFLLRNPADDQLEWLARVAAPVLVVVDYAEAAKTTQIIDLLRVVHERELPICVVLTARAVGDWWNEVARETARDGVRYSLLDRLLEPAHPRTTGVFRATLRAFAPEKNAYAPLPEAPRPVTWTTLDLVLLGWLAAHGDPDLPAEPAEIYERVLDHEFSYWRDTWDKEFGLKPSPKTLRSIGAGISLVAPNEDRVPNLLEKIFGIQNQVERDKVADLLSHLLPTSREDGSITIHPDPVSGHLIVTAMSKDKGLFAASVTNSTATELANICDAISRAEQNDRQKAVELARAALDIRSDMWPQALMLTLAKGGPFVTALEELAEADDTPLPLQDLAELIPVGHSTLRGLALIATQHIASPSESDAIQEMAERANWLNNLSNRQSDTGDRAGALASIEEAVQIRRTLADANPAAFLPDLAGSLNNLSNQQANTGDRAGALASIEEATSLYRTLADANPAAFLPNLATSLNNLSNQQANTGDRAGALASIEEATSLYRTLA</sequence>
<evidence type="ECO:0000313" key="2">
    <source>
        <dbReference type="Proteomes" id="UP000431901"/>
    </source>
</evidence>
<dbReference type="AlphaFoldDB" id="A0A6I4WFJ9"/>
<dbReference type="SUPFAM" id="SSF48452">
    <property type="entry name" value="TPR-like"/>
    <property type="match status" value="1"/>
</dbReference>
<dbReference type="InterPro" id="IPR027417">
    <property type="entry name" value="P-loop_NTPase"/>
</dbReference>
<feature type="non-terminal residue" evidence="1">
    <location>
        <position position="810"/>
    </location>
</feature>
<dbReference type="SUPFAM" id="SSF52540">
    <property type="entry name" value="P-loop containing nucleoside triphosphate hydrolases"/>
    <property type="match status" value="1"/>
</dbReference>
<dbReference type="EMBL" id="WUTW01000002">
    <property type="protein sequence ID" value="MXQ65734.1"/>
    <property type="molecule type" value="Genomic_DNA"/>
</dbReference>
<evidence type="ECO:0000313" key="1">
    <source>
        <dbReference type="EMBL" id="MXQ65734.1"/>
    </source>
</evidence>
<dbReference type="Proteomes" id="UP000431901">
    <property type="component" value="Unassembled WGS sequence"/>
</dbReference>
<dbReference type="Gene3D" id="1.25.40.10">
    <property type="entry name" value="Tetratricopeptide repeat domain"/>
    <property type="match status" value="1"/>
</dbReference>
<dbReference type="PANTHER" id="PTHR19959">
    <property type="entry name" value="KINESIN LIGHT CHAIN"/>
    <property type="match status" value="1"/>
</dbReference>
<gene>
    <name evidence="1" type="ORF">GQ466_17050</name>
</gene>
<name>A0A6I4WFJ9_9ACTN</name>
<accession>A0A6I4WFJ9</accession>
<reference evidence="1 2" key="1">
    <citation type="submission" date="2019-12" db="EMBL/GenBank/DDBJ databases">
        <title>Nocardia macrotermitis sp. nov. and Nocardia aurantia sp. nov., isolated from the gut of the fungus growing-termite Macrotermes natalensis.</title>
        <authorList>
            <person name="Christine B."/>
            <person name="Rene B."/>
        </authorList>
    </citation>
    <scope>NUCLEOTIDE SEQUENCE [LARGE SCALE GENOMIC DNA]</scope>
    <source>
        <strain evidence="1 2">DSM 102126</strain>
    </source>
</reference>
<dbReference type="OrthoDB" id="3218567at2"/>
<comment type="caution">
    <text evidence="1">The sequence shown here is derived from an EMBL/GenBank/DDBJ whole genome shotgun (WGS) entry which is preliminary data.</text>
</comment>
<organism evidence="1 2">
    <name type="scientific">Actinomadura rayongensis</name>
    <dbReference type="NCBI Taxonomy" id="1429076"/>
    <lineage>
        <taxon>Bacteria</taxon>
        <taxon>Bacillati</taxon>
        <taxon>Actinomycetota</taxon>
        <taxon>Actinomycetes</taxon>
        <taxon>Streptosporangiales</taxon>
        <taxon>Thermomonosporaceae</taxon>
        <taxon>Actinomadura</taxon>
    </lineage>
</organism>
<keyword evidence="2" id="KW-1185">Reference proteome</keyword>
<proteinExistence type="predicted"/>
<dbReference type="InterPro" id="IPR011990">
    <property type="entry name" value="TPR-like_helical_dom_sf"/>
</dbReference>
<dbReference type="PANTHER" id="PTHR19959:SF119">
    <property type="entry name" value="FUNGAL LIPASE-LIKE DOMAIN-CONTAINING PROTEIN"/>
    <property type="match status" value="1"/>
</dbReference>